<keyword evidence="1" id="KW-1133">Transmembrane helix</keyword>
<gene>
    <name evidence="2" type="ORF">Pan181_47560</name>
</gene>
<keyword evidence="1" id="KW-0812">Transmembrane</keyword>
<sequence length="66" mass="6702">MNLNAGGIVGGLAGAAIAIAVLFLAFEPDTSRNRGMGKLVVLGVVAGAAAGNFLWDLVRKGFQSKE</sequence>
<dbReference type="Proteomes" id="UP000315750">
    <property type="component" value="Chromosome"/>
</dbReference>
<evidence type="ECO:0000313" key="3">
    <source>
        <dbReference type="Proteomes" id="UP000315750"/>
    </source>
</evidence>
<name>A0A518AUX7_9BACT</name>
<organism evidence="2 3">
    <name type="scientific">Aeoliella mucimassa</name>
    <dbReference type="NCBI Taxonomy" id="2527972"/>
    <lineage>
        <taxon>Bacteria</taxon>
        <taxon>Pseudomonadati</taxon>
        <taxon>Planctomycetota</taxon>
        <taxon>Planctomycetia</taxon>
        <taxon>Pirellulales</taxon>
        <taxon>Lacipirellulaceae</taxon>
        <taxon>Aeoliella</taxon>
    </lineage>
</organism>
<dbReference type="KEGG" id="amuc:Pan181_47560"/>
<accession>A0A518AUX7</accession>
<evidence type="ECO:0000256" key="1">
    <source>
        <dbReference type="SAM" id="Phobius"/>
    </source>
</evidence>
<reference evidence="2 3" key="1">
    <citation type="submission" date="2019-02" db="EMBL/GenBank/DDBJ databases">
        <title>Deep-cultivation of Planctomycetes and their phenomic and genomic characterization uncovers novel biology.</title>
        <authorList>
            <person name="Wiegand S."/>
            <person name="Jogler M."/>
            <person name="Boedeker C."/>
            <person name="Pinto D."/>
            <person name="Vollmers J."/>
            <person name="Rivas-Marin E."/>
            <person name="Kohn T."/>
            <person name="Peeters S.H."/>
            <person name="Heuer A."/>
            <person name="Rast P."/>
            <person name="Oberbeckmann S."/>
            <person name="Bunk B."/>
            <person name="Jeske O."/>
            <person name="Meyerdierks A."/>
            <person name="Storesund J.E."/>
            <person name="Kallscheuer N."/>
            <person name="Luecker S."/>
            <person name="Lage O.M."/>
            <person name="Pohl T."/>
            <person name="Merkel B.J."/>
            <person name="Hornburger P."/>
            <person name="Mueller R.-W."/>
            <person name="Bruemmer F."/>
            <person name="Labrenz M."/>
            <person name="Spormann A.M."/>
            <person name="Op den Camp H."/>
            <person name="Overmann J."/>
            <person name="Amann R."/>
            <person name="Jetten M.S.M."/>
            <person name="Mascher T."/>
            <person name="Medema M.H."/>
            <person name="Devos D.P."/>
            <person name="Kaster A.-K."/>
            <person name="Ovreas L."/>
            <person name="Rohde M."/>
            <person name="Galperin M.Y."/>
            <person name="Jogler C."/>
        </authorList>
    </citation>
    <scope>NUCLEOTIDE SEQUENCE [LARGE SCALE GENOMIC DNA]</scope>
    <source>
        <strain evidence="2 3">Pan181</strain>
    </source>
</reference>
<keyword evidence="1" id="KW-0472">Membrane</keyword>
<evidence type="ECO:0000313" key="2">
    <source>
        <dbReference type="EMBL" id="QDU58518.1"/>
    </source>
</evidence>
<keyword evidence="3" id="KW-1185">Reference proteome</keyword>
<feature type="transmembrane region" description="Helical" evidence="1">
    <location>
        <begin position="38"/>
        <end position="55"/>
    </location>
</feature>
<proteinExistence type="predicted"/>
<dbReference type="EMBL" id="CP036278">
    <property type="protein sequence ID" value="QDU58518.1"/>
    <property type="molecule type" value="Genomic_DNA"/>
</dbReference>
<feature type="transmembrane region" description="Helical" evidence="1">
    <location>
        <begin position="6"/>
        <end position="26"/>
    </location>
</feature>
<dbReference type="AlphaFoldDB" id="A0A518AUX7"/>
<dbReference type="RefSeq" id="WP_145250607.1">
    <property type="nucleotide sequence ID" value="NZ_CP036278.1"/>
</dbReference>
<protein>
    <submittedName>
        <fullName evidence="2">Uncharacterized protein</fullName>
    </submittedName>
</protein>